<dbReference type="InterPro" id="IPR037185">
    <property type="entry name" value="EmrE-like"/>
</dbReference>
<feature type="transmembrane region" description="Helical" evidence="6">
    <location>
        <begin position="47"/>
        <end position="67"/>
    </location>
</feature>
<evidence type="ECO:0000256" key="1">
    <source>
        <dbReference type="ARBA" id="ARBA00004141"/>
    </source>
</evidence>
<gene>
    <name evidence="8" type="ORF">C1881_01485</name>
</gene>
<name>A0A369LPK4_9ACTN</name>
<feature type="transmembrane region" description="Helical" evidence="6">
    <location>
        <begin position="193"/>
        <end position="217"/>
    </location>
</feature>
<proteinExistence type="inferred from homology"/>
<evidence type="ECO:0000313" key="8">
    <source>
        <dbReference type="EMBL" id="RDB60587.1"/>
    </source>
</evidence>
<dbReference type="SUPFAM" id="SSF103481">
    <property type="entry name" value="Multidrug resistance efflux transporter EmrE"/>
    <property type="match status" value="2"/>
</dbReference>
<dbReference type="AlphaFoldDB" id="A0A369LPK4"/>
<feature type="transmembrane region" description="Helical" evidence="6">
    <location>
        <begin position="79"/>
        <end position="99"/>
    </location>
</feature>
<dbReference type="EMBL" id="PPTO01000002">
    <property type="protein sequence ID" value="RDB60587.1"/>
    <property type="molecule type" value="Genomic_DNA"/>
</dbReference>
<protein>
    <submittedName>
        <fullName evidence="8">EamA family transporter</fullName>
    </submittedName>
</protein>
<comment type="similarity">
    <text evidence="2">Belongs to the EamA transporter family.</text>
</comment>
<feature type="transmembrane region" description="Helical" evidence="6">
    <location>
        <begin position="229"/>
        <end position="250"/>
    </location>
</feature>
<dbReference type="PANTHER" id="PTHR32322:SF2">
    <property type="entry name" value="EAMA DOMAIN-CONTAINING PROTEIN"/>
    <property type="match status" value="1"/>
</dbReference>
<evidence type="ECO:0000256" key="5">
    <source>
        <dbReference type="ARBA" id="ARBA00023136"/>
    </source>
</evidence>
<evidence type="ECO:0000256" key="6">
    <source>
        <dbReference type="SAM" id="Phobius"/>
    </source>
</evidence>
<feature type="transmembrane region" description="Helical" evidence="6">
    <location>
        <begin position="165"/>
        <end position="181"/>
    </location>
</feature>
<dbReference type="Pfam" id="PF00892">
    <property type="entry name" value="EamA"/>
    <property type="match status" value="2"/>
</dbReference>
<accession>A0A369LPK4</accession>
<keyword evidence="4 6" id="KW-1133">Transmembrane helix</keyword>
<feature type="domain" description="EamA" evidence="7">
    <location>
        <begin position="12"/>
        <end position="151"/>
    </location>
</feature>
<evidence type="ECO:0000256" key="2">
    <source>
        <dbReference type="ARBA" id="ARBA00007362"/>
    </source>
</evidence>
<sequence>MEPDMALSKNTRGVFFAIAGGIGWGFSGACAQFLFQEYGLDPLWLTSTRMTCAGLALIVVALVWYRRALKGLFSSWRDIVQLMVFSIFGLMLCQLTYLVAIQYSNAGTATVLEYIGPVLIVAATCFSACRLPTAREFIAMGCVVMGTFLLATHGDPTNLVMSPQALFWGLGAAVTAAIYTISPGTLMQRHGSIPVVACGMLIGGAALCLVTQSWNFAPEFGEGALDAEGFVALFVGLILFGTAFGFTAYLQAVKDIGAAKASLIASVETVSATAFAVLWLGTAFEAMDFVGFVFIMSTVFLLANFRSEEAVRE</sequence>
<comment type="caution">
    <text evidence="8">The sequence shown here is derived from an EMBL/GenBank/DDBJ whole genome shotgun (WGS) entry which is preliminary data.</text>
</comment>
<dbReference type="Proteomes" id="UP000253975">
    <property type="component" value="Unassembled WGS sequence"/>
</dbReference>
<dbReference type="GO" id="GO:0016020">
    <property type="term" value="C:membrane"/>
    <property type="evidence" value="ECO:0007669"/>
    <property type="project" value="UniProtKB-SubCell"/>
</dbReference>
<keyword evidence="5 6" id="KW-0472">Membrane</keyword>
<dbReference type="InterPro" id="IPR050638">
    <property type="entry name" value="AA-Vitamin_Transporters"/>
</dbReference>
<feature type="transmembrane region" description="Helical" evidence="6">
    <location>
        <begin position="262"/>
        <end position="280"/>
    </location>
</feature>
<comment type="subcellular location">
    <subcellularLocation>
        <location evidence="1">Membrane</location>
        <topology evidence="1">Multi-pass membrane protein</topology>
    </subcellularLocation>
</comment>
<feature type="domain" description="EamA" evidence="7">
    <location>
        <begin position="165"/>
        <end position="302"/>
    </location>
</feature>
<feature type="transmembrane region" description="Helical" evidence="6">
    <location>
        <begin position="12"/>
        <end position="35"/>
    </location>
</feature>
<feature type="transmembrane region" description="Helical" evidence="6">
    <location>
        <begin position="136"/>
        <end position="153"/>
    </location>
</feature>
<feature type="transmembrane region" description="Helical" evidence="6">
    <location>
        <begin position="111"/>
        <end position="129"/>
    </location>
</feature>
<keyword evidence="3 6" id="KW-0812">Transmembrane</keyword>
<evidence type="ECO:0000256" key="4">
    <source>
        <dbReference type="ARBA" id="ARBA00022989"/>
    </source>
</evidence>
<feature type="transmembrane region" description="Helical" evidence="6">
    <location>
        <begin position="286"/>
        <end position="305"/>
    </location>
</feature>
<dbReference type="PANTHER" id="PTHR32322">
    <property type="entry name" value="INNER MEMBRANE TRANSPORTER"/>
    <property type="match status" value="1"/>
</dbReference>
<evidence type="ECO:0000313" key="9">
    <source>
        <dbReference type="Proteomes" id="UP000253975"/>
    </source>
</evidence>
<organism evidence="8 9">
    <name type="scientific">Slackia isoflavoniconvertens</name>
    <dbReference type="NCBI Taxonomy" id="572010"/>
    <lineage>
        <taxon>Bacteria</taxon>
        <taxon>Bacillati</taxon>
        <taxon>Actinomycetota</taxon>
        <taxon>Coriobacteriia</taxon>
        <taxon>Eggerthellales</taxon>
        <taxon>Eggerthellaceae</taxon>
        <taxon>Slackia</taxon>
    </lineage>
</organism>
<reference evidence="8 9" key="1">
    <citation type="journal article" date="2018" name="Elife">
        <title>Discovery and characterization of a prevalent human gut bacterial enzyme sufficient for the inactivation of a family of plant toxins.</title>
        <authorList>
            <person name="Koppel N."/>
            <person name="Bisanz J.E."/>
            <person name="Pandelia M.E."/>
            <person name="Turnbaugh P.J."/>
            <person name="Balskus E.P."/>
        </authorList>
    </citation>
    <scope>NUCLEOTIDE SEQUENCE [LARGE SCALE GENOMIC DNA]</scope>
    <source>
        <strain evidence="8 9">OB21 GAM31</strain>
    </source>
</reference>
<evidence type="ECO:0000256" key="3">
    <source>
        <dbReference type="ARBA" id="ARBA00022692"/>
    </source>
</evidence>
<evidence type="ECO:0000259" key="7">
    <source>
        <dbReference type="Pfam" id="PF00892"/>
    </source>
</evidence>
<dbReference type="InterPro" id="IPR000620">
    <property type="entry name" value="EamA_dom"/>
</dbReference>